<accession>A0A382DMK9</accession>
<dbReference type="AlphaFoldDB" id="A0A382DMK9"/>
<gene>
    <name evidence="1" type="ORF">METZ01_LOCUS191701</name>
</gene>
<name>A0A382DMK9_9ZZZZ</name>
<dbReference type="EMBL" id="UINC01039817">
    <property type="protein sequence ID" value="SVB38847.1"/>
    <property type="molecule type" value="Genomic_DNA"/>
</dbReference>
<sequence length="73" mass="8252">MLEERKDSNLLIELTSGPFALRSDLGLGYDQIRISFGAGYTRTTTKIIFHINYLVMIFEPFGMIQTISSGTNF</sequence>
<proteinExistence type="predicted"/>
<reference evidence="1" key="1">
    <citation type="submission" date="2018-05" db="EMBL/GenBank/DDBJ databases">
        <authorList>
            <person name="Lanie J.A."/>
            <person name="Ng W.-L."/>
            <person name="Kazmierczak K.M."/>
            <person name="Andrzejewski T.M."/>
            <person name="Davidsen T.M."/>
            <person name="Wayne K.J."/>
            <person name="Tettelin H."/>
            <person name="Glass J.I."/>
            <person name="Rusch D."/>
            <person name="Podicherti R."/>
            <person name="Tsui H.-C.T."/>
            <person name="Winkler M.E."/>
        </authorList>
    </citation>
    <scope>NUCLEOTIDE SEQUENCE</scope>
</reference>
<protein>
    <submittedName>
        <fullName evidence="1">Uncharacterized protein</fullName>
    </submittedName>
</protein>
<evidence type="ECO:0000313" key="1">
    <source>
        <dbReference type="EMBL" id="SVB38847.1"/>
    </source>
</evidence>
<organism evidence="1">
    <name type="scientific">marine metagenome</name>
    <dbReference type="NCBI Taxonomy" id="408172"/>
    <lineage>
        <taxon>unclassified sequences</taxon>
        <taxon>metagenomes</taxon>
        <taxon>ecological metagenomes</taxon>
    </lineage>
</organism>